<organism evidence="2 3">
    <name type="scientific">Phaeomoniella chlamydospora</name>
    <name type="common">Phaeoacremonium chlamydosporum</name>
    <dbReference type="NCBI Taxonomy" id="158046"/>
    <lineage>
        <taxon>Eukaryota</taxon>
        <taxon>Fungi</taxon>
        <taxon>Dikarya</taxon>
        <taxon>Ascomycota</taxon>
        <taxon>Pezizomycotina</taxon>
        <taxon>Eurotiomycetes</taxon>
        <taxon>Chaetothyriomycetidae</taxon>
        <taxon>Phaeomoniellales</taxon>
        <taxon>Phaeomoniellaceae</taxon>
        <taxon>Phaeomoniella</taxon>
    </lineage>
</organism>
<dbReference type="AlphaFoldDB" id="A0A0G2G3L9"/>
<reference evidence="2 3" key="1">
    <citation type="submission" date="2015-05" db="EMBL/GenBank/DDBJ databases">
        <title>Distinctive expansion of gene families associated with plant cell wall degradation and secondary metabolism in the genomes of grapevine trunk pathogens.</title>
        <authorList>
            <person name="Lawrence D.P."/>
            <person name="Travadon R."/>
            <person name="Rolshausen P.E."/>
            <person name="Baumgartner K."/>
        </authorList>
    </citation>
    <scope>NUCLEOTIDE SEQUENCE [LARGE SCALE GENOMIC DNA]</scope>
    <source>
        <strain evidence="2">UCRPC4</strain>
    </source>
</reference>
<dbReference type="Proteomes" id="UP000053317">
    <property type="component" value="Unassembled WGS sequence"/>
</dbReference>
<feature type="compositionally biased region" description="Low complexity" evidence="1">
    <location>
        <begin position="253"/>
        <end position="274"/>
    </location>
</feature>
<proteinExistence type="predicted"/>
<accession>A0A0G2G3L9</accession>
<keyword evidence="3" id="KW-1185">Reference proteome</keyword>
<name>A0A0G2G3L9_PHACM</name>
<evidence type="ECO:0000313" key="2">
    <source>
        <dbReference type="EMBL" id="KKY18418.1"/>
    </source>
</evidence>
<feature type="region of interest" description="Disordered" evidence="1">
    <location>
        <begin position="237"/>
        <end position="282"/>
    </location>
</feature>
<dbReference type="EMBL" id="LCWF01000122">
    <property type="protein sequence ID" value="KKY18418.1"/>
    <property type="molecule type" value="Genomic_DNA"/>
</dbReference>
<dbReference type="GO" id="GO:0003723">
    <property type="term" value="F:RNA binding"/>
    <property type="evidence" value="ECO:0007669"/>
    <property type="project" value="InterPro"/>
</dbReference>
<reference evidence="2 3" key="2">
    <citation type="submission" date="2015-05" db="EMBL/GenBank/DDBJ databases">
        <authorList>
            <person name="Morales-Cruz A."/>
            <person name="Amrine K.C."/>
            <person name="Cantu D."/>
        </authorList>
    </citation>
    <scope>NUCLEOTIDE SEQUENCE [LARGE SCALE GENOMIC DNA]</scope>
    <source>
        <strain evidence="2">UCRPC4</strain>
    </source>
</reference>
<dbReference type="PANTHER" id="PTHR13452:SF10">
    <property type="entry name" value="THUMP DOMAIN-CONTAINING PROTEIN 1"/>
    <property type="match status" value="1"/>
</dbReference>
<gene>
    <name evidence="2" type="ORF">UCRPC4_g04954</name>
</gene>
<dbReference type="CDD" id="cd11717">
    <property type="entry name" value="THUMP_THUMPD1_like"/>
    <property type="match status" value="1"/>
</dbReference>
<feature type="region of interest" description="Disordered" evidence="1">
    <location>
        <begin position="1"/>
        <end position="33"/>
    </location>
</feature>
<evidence type="ECO:0000313" key="3">
    <source>
        <dbReference type="Proteomes" id="UP000053317"/>
    </source>
</evidence>
<comment type="caution">
    <text evidence="2">The sequence shown here is derived from an EMBL/GenBank/DDBJ whole genome shotgun (WGS) entry which is preliminary data.</text>
</comment>
<dbReference type="OrthoDB" id="367221at2759"/>
<dbReference type="Gene3D" id="3.30.2300.10">
    <property type="entry name" value="THUMP superfamily"/>
    <property type="match status" value="1"/>
</dbReference>
<dbReference type="GO" id="GO:0006400">
    <property type="term" value="P:tRNA modification"/>
    <property type="evidence" value="ECO:0007669"/>
    <property type="project" value="InterPro"/>
</dbReference>
<sequence length="343" mass="38200">MPKKKTNWQPQKLQAAAARNKYGGVPGSNSGLQSDDAGIFVTCDRGREGKSVVELVDLLEKAAIDLGYISEEQEPQKSDAEDEFEDIEASIAAEIKGLKPGKKEVGQSNKSYFRAVRLEIPCVSFIKVLPPLDPVKLVYHICKSALNNDHTEIRRSRYVKRLTPVSCVKKTLSGGLEQICDAVLKEQFRKPGGRAWKYAIRPSVRNNNQLNRDIVIKTIADYIAGVPIPRLLSESKESLKTSSPETENQDVISTQTPTSSTSNSVSKRNPNPESESPPIPQHTVSLKNYDLLILVEVYRNTISLSTVNSDYEDLRRFNLAEIWDLRFGREASGNEDGDGKKRV</sequence>
<dbReference type="InterPro" id="IPR040183">
    <property type="entry name" value="THUMPD1-like"/>
</dbReference>
<protein>
    <submittedName>
        <fullName evidence="2">Putative thump domain protein</fullName>
    </submittedName>
</protein>
<evidence type="ECO:0000256" key="1">
    <source>
        <dbReference type="SAM" id="MobiDB-lite"/>
    </source>
</evidence>
<dbReference type="PANTHER" id="PTHR13452">
    <property type="entry name" value="THUMP DOMAIN CONTAINING PROTEIN 1-RELATED"/>
    <property type="match status" value="1"/>
</dbReference>